<dbReference type="GO" id="GO:0008270">
    <property type="term" value="F:zinc ion binding"/>
    <property type="evidence" value="ECO:0007669"/>
    <property type="project" value="TreeGrafter"/>
</dbReference>
<dbReference type="SUPFAM" id="SSF102712">
    <property type="entry name" value="JAB1/MPN domain"/>
    <property type="match status" value="1"/>
</dbReference>
<keyword evidence="8" id="KW-1185">Reference proteome</keyword>
<dbReference type="Proteomes" id="UP000182983">
    <property type="component" value="Unassembled WGS sequence"/>
</dbReference>
<evidence type="ECO:0000256" key="1">
    <source>
        <dbReference type="ARBA" id="ARBA00022670"/>
    </source>
</evidence>
<dbReference type="GO" id="GO:0008235">
    <property type="term" value="F:metalloexopeptidase activity"/>
    <property type="evidence" value="ECO:0007669"/>
    <property type="project" value="TreeGrafter"/>
</dbReference>
<dbReference type="AlphaFoldDB" id="A0A1H6HIW3"/>
<gene>
    <name evidence="7" type="ORF">SAMN04244559_01470</name>
</gene>
<reference evidence="8" key="1">
    <citation type="submission" date="2016-10" db="EMBL/GenBank/DDBJ databases">
        <authorList>
            <person name="Varghese N."/>
            <person name="Submissions S."/>
        </authorList>
    </citation>
    <scope>NUCLEOTIDE SEQUENCE [LARGE SCALE GENOMIC DNA]</scope>
    <source>
        <strain evidence="8">DSM 13234</strain>
    </source>
</reference>
<protein>
    <submittedName>
        <fullName evidence="7">Proteasome lid subunit RPN8/RPN11, contains Jab1/MPN metalloenzyme (JAMM) motif</fullName>
    </submittedName>
</protein>
<feature type="domain" description="MPN" evidence="6">
    <location>
        <begin position="2"/>
        <end position="136"/>
    </location>
</feature>
<dbReference type="EMBL" id="FNWO01000005">
    <property type="protein sequence ID" value="SEH33903.1"/>
    <property type="molecule type" value="Genomic_DNA"/>
</dbReference>
<keyword evidence="5" id="KW-0482">Metalloprotease</keyword>
<evidence type="ECO:0000313" key="8">
    <source>
        <dbReference type="Proteomes" id="UP000182983"/>
    </source>
</evidence>
<dbReference type="OrthoDB" id="9802958at2"/>
<proteinExistence type="predicted"/>
<dbReference type="Pfam" id="PF14464">
    <property type="entry name" value="Prok-JAB"/>
    <property type="match status" value="1"/>
</dbReference>
<keyword evidence="1" id="KW-0645">Protease</keyword>
<dbReference type="GO" id="GO:0006508">
    <property type="term" value="P:proteolysis"/>
    <property type="evidence" value="ECO:0007669"/>
    <property type="project" value="UniProtKB-KW"/>
</dbReference>
<dbReference type="PANTHER" id="PTHR34858">
    <property type="entry name" value="CYSO-CYSTEINE PEPTIDASE"/>
    <property type="match status" value="1"/>
</dbReference>
<keyword evidence="2" id="KW-0479">Metal-binding</keyword>
<evidence type="ECO:0000256" key="3">
    <source>
        <dbReference type="ARBA" id="ARBA00022801"/>
    </source>
</evidence>
<evidence type="ECO:0000313" key="7">
    <source>
        <dbReference type="EMBL" id="SEH33903.1"/>
    </source>
</evidence>
<dbReference type="InterPro" id="IPR000555">
    <property type="entry name" value="JAMM/MPN+_dom"/>
</dbReference>
<sequence>MIVFGSADLAAIAKAAEAAFPAEGCGLLIGRGRRIVRVSRVIPADNLERERHLDRFELDPAARFAAERTLRGGPERIVGHWHSHPNGSADPSAEDIARAYEPELIWLIVAVAPGPDGRPQAGLRLAHRLDATTGSARPEKLRVFPDAP</sequence>
<evidence type="ECO:0000256" key="4">
    <source>
        <dbReference type="ARBA" id="ARBA00022833"/>
    </source>
</evidence>
<organism evidence="7 8">
    <name type="scientific">Magnetospirillum fulvum</name>
    <name type="common">Rhodospirillum fulvum</name>
    <dbReference type="NCBI Taxonomy" id="1082"/>
    <lineage>
        <taxon>Bacteria</taxon>
        <taxon>Pseudomonadati</taxon>
        <taxon>Pseudomonadota</taxon>
        <taxon>Alphaproteobacteria</taxon>
        <taxon>Rhodospirillales</taxon>
        <taxon>Rhodospirillaceae</taxon>
        <taxon>Magnetospirillum</taxon>
    </lineage>
</organism>
<accession>A0A1H6HIW3</accession>
<dbReference type="SMART" id="SM00232">
    <property type="entry name" value="JAB_MPN"/>
    <property type="match status" value="1"/>
</dbReference>
<dbReference type="InterPro" id="IPR028090">
    <property type="entry name" value="JAB_dom_prok"/>
</dbReference>
<evidence type="ECO:0000256" key="2">
    <source>
        <dbReference type="ARBA" id="ARBA00022723"/>
    </source>
</evidence>
<dbReference type="InterPro" id="IPR037518">
    <property type="entry name" value="MPN"/>
</dbReference>
<keyword evidence="7" id="KW-0647">Proteasome</keyword>
<keyword evidence="4" id="KW-0862">Zinc</keyword>
<dbReference type="PANTHER" id="PTHR34858:SF1">
    <property type="entry name" value="CYSO-CYSTEINE PEPTIDASE"/>
    <property type="match status" value="1"/>
</dbReference>
<dbReference type="GO" id="GO:0000502">
    <property type="term" value="C:proteasome complex"/>
    <property type="evidence" value="ECO:0007669"/>
    <property type="project" value="UniProtKB-KW"/>
</dbReference>
<keyword evidence="3" id="KW-0378">Hydrolase</keyword>
<evidence type="ECO:0000256" key="5">
    <source>
        <dbReference type="ARBA" id="ARBA00023049"/>
    </source>
</evidence>
<dbReference type="InterPro" id="IPR051929">
    <property type="entry name" value="VirAsm_ModProt"/>
</dbReference>
<dbReference type="PROSITE" id="PS50249">
    <property type="entry name" value="MPN"/>
    <property type="match status" value="1"/>
</dbReference>
<dbReference type="CDD" id="cd08070">
    <property type="entry name" value="MPN_like"/>
    <property type="match status" value="1"/>
</dbReference>
<dbReference type="Gene3D" id="3.40.140.10">
    <property type="entry name" value="Cytidine Deaminase, domain 2"/>
    <property type="match status" value="1"/>
</dbReference>
<evidence type="ECO:0000259" key="6">
    <source>
        <dbReference type="PROSITE" id="PS50249"/>
    </source>
</evidence>
<name>A0A1H6HIW3_MAGFU</name>
<dbReference type="RefSeq" id="WP_074767058.1">
    <property type="nucleotide sequence ID" value="NZ_FNWO01000005.1"/>
</dbReference>